<keyword evidence="6" id="KW-1185">Reference proteome</keyword>
<dbReference type="GeneID" id="94335167"/>
<dbReference type="Pfam" id="PF01201">
    <property type="entry name" value="Ribosomal_S8e"/>
    <property type="match status" value="1"/>
</dbReference>
<evidence type="ECO:0000256" key="2">
    <source>
        <dbReference type="ARBA" id="ARBA00022980"/>
    </source>
</evidence>
<keyword evidence="3 4" id="KW-0687">Ribonucleoprotein</keyword>
<evidence type="ECO:0000256" key="4">
    <source>
        <dbReference type="RuleBase" id="RU000669"/>
    </source>
</evidence>
<comment type="similarity">
    <text evidence="1 4">Belongs to the eukaryotic ribosomal protein eS8 family.</text>
</comment>
<dbReference type="KEGG" id="bdw:94335167"/>
<dbReference type="InterPro" id="IPR042563">
    <property type="entry name" value="Ribosomal_protein_eS8_euk"/>
</dbReference>
<evidence type="ECO:0000256" key="1">
    <source>
        <dbReference type="ARBA" id="ARBA00005257"/>
    </source>
</evidence>
<dbReference type="Gene3D" id="3.10.290.70">
    <property type="match status" value="1"/>
</dbReference>
<dbReference type="GO" id="GO:0003735">
    <property type="term" value="F:structural constituent of ribosome"/>
    <property type="evidence" value="ECO:0007669"/>
    <property type="project" value="InterPro"/>
</dbReference>
<dbReference type="Gene3D" id="1.10.168.20">
    <property type="entry name" value="Ribosomal protein S8e, subdomain"/>
    <property type="match status" value="1"/>
</dbReference>
<keyword evidence="2 4" id="KW-0689">Ribosomal protein</keyword>
<dbReference type="RefSeq" id="XP_067804708.1">
    <property type="nucleotide sequence ID" value="XM_067945917.1"/>
</dbReference>
<dbReference type="Proteomes" id="UP001214638">
    <property type="component" value="Unassembled WGS sequence"/>
</dbReference>
<dbReference type="EMBL" id="JALLKP010000001">
    <property type="protein sequence ID" value="KAK2197866.1"/>
    <property type="molecule type" value="Genomic_DNA"/>
</dbReference>
<dbReference type="GO" id="GO:1990904">
    <property type="term" value="C:ribonucleoprotein complex"/>
    <property type="evidence" value="ECO:0007669"/>
    <property type="project" value="UniProtKB-KW"/>
</dbReference>
<proteinExistence type="inferred from homology"/>
<dbReference type="AlphaFoldDB" id="A0AAD9PN28"/>
<gene>
    <name evidence="5" type="ORF">BdWA1_000869</name>
</gene>
<sequence>MGISRDSRHKRRLTGGRFPIHKKKRKYELGRPAANTKLGSRLVRRVRCRGGNIKYRALRLDSGNFSWASENVTRKTRVMDVVYNASNNELVRTKTIVKNCIVTIDASPFKLWYKNHYGTELGKPEDKDQKEHEHEAVPKPLLEQFASGRILACVSSRPGQTGRCDGYILEGNELAFYRRRMDKKRRA</sequence>
<protein>
    <recommendedName>
        <fullName evidence="4">40S ribosomal protein S8</fullName>
    </recommendedName>
</protein>
<dbReference type="InterPro" id="IPR018283">
    <property type="entry name" value="Ribosomal_eS8_CS"/>
</dbReference>
<dbReference type="InterPro" id="IPR001047">
    <property type="entry name" value="Ribosomal_eS8"/>
</dbReference>
<evidence type="ECO:0000256" key="3">
    <source>
        <dbReference type="ARBA" id="ARBA00023274"/>
    </source>
</evidence>
<organism evidence="5 6">
    <name type="scientific">Babesia duncani</name>
    <dbReference type="NCBI Taxonomy" id="323732"/>
    <lineage>
        <taxon>Eukaryota</taxon>
        <taxon>Sar</taxon>
        <taxon>Alveolata</taxon>
        <taxon>Apicomplexa</taxon>
        <taxon>Aconoidasida</taxon>
        <taxon>Piroplasmida</taxon>
        <taxon>Babesiidae</taxon>
        <taxon>Babesia</taxon>
    </lineage>
</organism>
<dbReference type="PROSITE" id="PS01193">
    <property type="entry name" value="RIBOSOMAL_S8E"/>
    <property type="match status" value="1"/>
</dbReference>
<dbReference type="NCBIfam" id="TIGR00307">
    <property type="entry name" value="eS8"/>
    <property type="match status" value="1"/>
</dbReference>
<name>A0AAD9PN28_9APIC</name>
<evidence type="ECO:0000313" key="5">
    <source>
        <dbReference type="EMBL" id="KAK2197866.1"/>
    </source>
</evidence>
<dbReference type="PANTHER" id="PTHR10394">
    <property type="entry name" value="40S RIBOSOMAL PROTEIN S8"/>
    <property type="match status" value="1"/>
</dbReference>
<dbReference type="GO" id="GO:0005840">
    <property type="term" value="C:ribosome"/>
    <property type="evidence" value="ECO:0007669"/>
    <property type="project" value="UniProtKB-KW"/>
</dbReference>
<dbReference type="CDD" id="cd11380">
    <property type="entry name" value="Ribosomal_S8e_like"/>
    <property type="match status" value="1"/>
</dbReference>
<accession>A0AAD9PN28</accession>
<comment type="caution">
    <text evidence="5">The sequence shown here is derived from an EMBL/GenBank/DDBJ whole genome shotgun (WGS) entry which is preliminary data.</text>
</comment>
<dbReference type="InterPro" id="IPR022309">
    <property type="entry name" value="Ribosomal_Se8/biogenesis_NSA2"/>
</dbReference>
<dbReference type="GO" id="GO:0006412">
    <property type="term" value="P:translation"/>
    <property type="evidence" value="ECO:0007669"/>
    <property type="project" value="InterPro"/>
</dbReference>
<evidence type="ECO:0000313" key="6">
    <source>
        <dbReference type="Proteomes" id="UP001214638"/>
    </source>
</evidence>
<reference evidence="5" key="1">
    <citation type="journal article" date="2023" name="Nat. Microbiol.">
        <title>Babesia duncani multi-omics identifies virulence factors and drug targets.</title>
        <authorList>
            <person name="Singh P."/>
            <person name="Lonardi S."/>
            <person name="Liang Q."/>
            <person name="Vydyam P."/>
            <person name="Khabirova E."/>
            <person name="Fang T."/>
            <person name="Gihaz S."/>
            <person name="Thekkiniath J."/>
            <person name="Munshi M."/>
            <person name="Abel S."/>
            <person name="Ciampossin L."/>
            <person name="Batugedara G."/>
            <person name="Gupta M."/>
            <person name="Lu X.M."/>
            <person name="Lenz T."/>
            <person name="Chakravarty S."/>
            <person name="Cornillot E."/>
            <person name="Hu Y."/>
            <person name="Ma W."/>
            <person name="Gonzalez L.M."/>
            <person name="Sanchez S."/>
            <person name="Estrada K."/>
            <person name="Sanchez-Flores A."/>
            <person name="Montero E."/>
            <person name="Harb O.S."/>
            <person name="Le Roch K.G."/>
            <person name="Mamoun C.B."/>
        </authorList>
    </citation>
    <scope>NUCLEOTIDE SEQUENCE</scope>
    <source>
        <strain evidence="5">WA1</strain>
    </source>
</reference>